<evidence type="ECO:0000256" key="2">
    <source>
        <dbReference type="ARBA" id="ARBA00022475"/>
    </source>
</evidence>
<keyword evidence="2 9" id="KW-1003">Cell membrane</keyword>
<evidence type="ECO:0000256" key="6">
    <source>
        <dbReference type="ARBA" id="ARBA00022989"/>
    </source>
</evidence>
<feature type="transmembrane region" description="Helical" evidence="9">
    <location>
        <begin position="395"/>
        <end position="419"/>
    </location>
</feature>
<dbReference type="GO" id="GO:0005886">
    <property type="term" value="C:plasma membrane"/>
    <property type="evidence" value="ECO:0007669"/>
    <property type="project" value="UniProtKB-SubCell"/>
</dbReference>
<organism evidence="11 13">
    <name type="scientific">Flavobacterium collinsii</name>
    <dbReference type="NCBI Taxonomy" id="1114861"/>
    <lineage>
        <taxon>Bacteria</taxon>
        <taxon>Pseudomonadati</taxon>
        <taxon>Bacteroidota</taxon>
        <taxon>Flavobacteriia</taxon>
        <taxon>Flavobacteriales</taxon>
        <taxon>Flavobacteriaceae</taxon>
        <taxon>Flavobacterium</taxon>
    </lineage>
</organism>
<feature type="transmembrane region" description="Helical" evidence="9">
    <location>
        <begin position="26"/>
        <end position="48"/>
    </location>
</feature>
<feature type="transmembrane region" description="Helical" evidence="9">
    <location>
        <begin position="515"/>
        <end position="542"/>
    </location>
</feature>
<dbReference type="Proteomes" id="UP000474567">
    <property type="component" value="Unassembled WGS sequence"/>
</dbReference>
<dbReference type="Pfam" id="PF03814">
    <property type="entry name" value="KdpA"/>
    <property type="match status" value="1"/>
</dbReference>
<protein>
    <recommendedName>
        <fullName evidence="9">Potassium-transporting ATPase potassium-binding subunit</fullName>
    </recommendedName>
    <alternativeName>
        <fullName evidence="9">ATP phosphohydrolase [potassium-transporting] A chain</fullName>
    </alternativeName>
    <alternativeName>
        <fullName evidence="9">Potassium-binding and translocating subunit A</fullName>
    </alternativeName>
    <alternativeName>
        <fullName evidence="9">Potassium-translocating ATPase A chain</fullName>
    </alternativeName>
</protein>
<feature type="transmembrane region" description="Helical" evidence="9">
    <location>
        <begin position="89"/>
        <end position="113"/>
    </location>
</feature>
<evidence type="ECO:0000313" key="11">
    <source>
        <dbReference type="EMBL" id="CAI2767053.1"/>
    </source>
</evidence>
<evidence type="ECO:0000256" key="4">
    <source>
        <dbReference type="ARBA" id="ARBA00022692"/>
    </source>
</evidence>
<evidence type="ECO:0000256" key="8">
    <source>
        <dbReference type="ARBA" id="ARBA00023136"/>
    </source>
</evidence>
<dbReference type="AlphaFoldDB" id="A0A9W4THW0"/>
<feature type="transmembrane region" description="Helical" evidence="9">
    <location>
        <begin position="279"/>
        <end position="297"/>
    </location>
</feature>
<dbReference type="Proteomes" id="UP001152749">
    <property type="component" value="Chromosome"/>
</dbReference>
<dbReference type="EMBL" id="CADCST010000049">
    <property type="protein sequence ID" value="CAA9194736.1"/>
    <property type="molecule type" value="Genomic_DNA"/>
</dbReference>
<dbReference type="EMBL" id="OX336425">
    <property type="protein sequence ID" value="CAI2767053.1"/>
    <property type="molecule type" value="Genomic_DNA"/>
</dbReference>
<reference evidence="10 12" key="1">
    <citation type="submission" date="2020-02" db="EMBL/GenBank/DDBJ databases">
        <authorList>
            <person name="Criscuolo A."/>
        </authorList>
    </citation>
    <scope>NUCLEOTIDE SEQUENCE [LARGE SCALE GENOMIC DNA]</scope>
    <source>
        <strain evidence="10">CECT7796</strain>
    </source>
</reference>
<keyword evidence="6 9" id="KW-1133">Transmembrane helix</keyword>
<dbReference type="PIRSF" id="PIRSF001294">
    <property type="entry name" value="K_ATPaseA"/>
    <property type="match status" value="1"/>
</dbReference>
<dbReference type="PANTHER" id="PTHR30607">
    <property type="entry name" value="POTASSIUM-TRANSPORTING ATPASE A CHAIN"/>
    <property type="match status" value="1"/>
</dbReference>
<evidence type="ECO:0000256" key="9">
    <source>
        <dbReference type="HAMAP-Rule" id="MF_00275"/>
    </source>
</evidence>
<keyword evidence="7 9" id="KW-0406">Ion transport</keyword>
<sequence>MLYIDLLLQITSDISLKLKKIMNTELLGVIGIFILTIVLAIPLGKYIAKVYLGDKTLFDPIFNPIEKIIFKISGINSTEEMNWKQHLKALLSINMIWFFLCFFILLFQGSLFLNPDNNPSMSPDLAFNTAISFVVNCNLQHYSGESGVSYLSQMFLMFLQFVSAGVGLAAAAMVFTAMKERTTEKLGNFYNYFIKSCTRILLPLSAIVAVALLFSGTPMTFEGKDAITTLQGDTVEVSRGPAAAFIAIKHIGTNGGGFFGANSAHPLENPTYFSNAVELWAQLIVPFAMIFALGFYLKKRKLSYVIFGVMTVGFLLLVIPTVMSEINGNPAIEKMGIAQTTGAMEGKEVRLGPAISGFWSIATTVISTGSVDSMHDSSMPVSGAMELLAMMVNAFYGGCGVGILNFYIFIILAVFISGLMVGRTPEFLGKKIEAREVKIAAFIAILHPLLILSGTALASYFAANDTAMGWWFSGNATGWLNNPGHHGFSEMLYEYTSSAANNGSGFEGLGDNNPFWNITTGIVLLLSRFIPIVGPLAIAGLLAGKKYIPESAGTLKTDTTIFGIMVFAVIAIIAALSFFPALALGPLAEYFTLK</sequence>
<accession>A0A9W4THW0</accession>
<feature type="transmembrane region" description="Helical" evidence="9">
    <location>
        <begin position="304"/>
        <end position="323"/>
    </location>
</feature>
<keyword evidence="5 9" id="KW-0630">Potassium</keyword>
<feature type="transmembrane region" description="Helical" evidence="9">
    <location>
        <begin position="155"/>
        <end position="177"/>
    </location>
</feature>
<dbReference type="NCBIfam" id="TIGR00680">
    <property type="entry name" value="kdpA"/>
    <property type="match status" value="1"/>
</dbReference>
<dbReference type="GO" id="GO:0030955">
    <property type="term" value="F:potassium ion binding"/>
    <property type="evidence" value="ECO:0007669"/>
    <property type="project" value="UniProtKB-UniRule"/>
</dbReference>
<keyword evidence="8 9" id="KW-0472">Membrane</keyword>
<name>A0A9W4THW0_9FLAO</name>
<evidence type="ECO:0000313" key="13">
    <source>
        <dbReference type="Proteomes" id="UP001152749"/>
    </source>
</evidence>
<dbReference type="PANTHER" id="PTHR30607:SF2">
    <property type="entry name" value="POTASSIUM-TRANSPORTING ATPASE POTASSIUM-BINDING SUBUNIT"/>
    <property type="match status" value="1"/>
</dbReference>
<comment type="subunit">
    <text evidence="9">The system is composed of three essential subunits: KdpA, KdpB and KdpC.</text>
</comment>
<dbReference type="HAMAP" id="MF_00275">
    <property type="entry name" value="KdpA"/>
    <property type="match status" value="1"/>
</dbReference>
<comment type="function">
    <text evidence="9">Part of the high-affinity ATP-driven potassium transport (or Kdp) system, which catalyzes the hydrolysis of ATP coupled with the electrogenic transport of potassium into the cytoplasm. This subunit binds the extracellular potassium ions and delivers the ions to the membrane domain of KdpB through an intramembrane tunnel.</text>
</comment>
<proteinExistence type="inferred from homology"/>
<evidence type="ECO:0000256" key="1">
    <source>
        <dbReference type="ARBA" id="ARBA00022448"/>
    </source>
</evidence>
<evidence type="ECO:0000256" key="3">
    <source>
        <dbReference type="ARBA" id="ARBA00022538"/>
    </source>
</evidence>
<gene>
    <name evidence="9 11" type="primary">kdpA</name>
    <name evidence="10" type="ORF">FLACOL7796_00268</name>
    <name evidence="11" type="ORF">TRV642_2145</name>
</gene>
<reference evidence="11" key="2">
    <citation type="submission" date="2022-09" db="EMBL/GenBank/DDBJ databases">
        <authorList>
            <person name="Duchaud E."/>
        </authorList>
    </citation>
    <scope>NUCLEOTIDE SEQUENCE</scope>
    <source>
        <strain evidence="11">TRV642</strain>
    </source>
</reference>
<keyword evidence="3 9" id="KW-0633">Potassium transport</keyword>
<comment type="subcellular location">
    <subcellularLocation>
        <location evidence="9">Cell membrane</location>
        <topology evidence="9">Multi-pass membrane protein</topology>
    </subcellularLocation>
</comment>
<keyword evidence="4 9" id="KW-0812">Transmembrane</keyword>
<keyword evidence="1 9" id="KW-0813">Transport</keyword>
<keyword evidence="12" id="KW-1185">Reference proteome</keyword>
<evidence type="ECO:0000313" key="10">
    <source>
        <dbReference type="EMBL" id="CAA9194736.1"/>
    </source>
</evidence>
<evidence type="ECO:0000256" key="7">
    <source>
        <dbReference type="ARBA" id="ARBA00023065"/>
    </source>
</evidence>
<dbReference type="GO" id="GO:0008556">
    <property type="term" value="F:P-type potassium transmembrane transporter activity"/>
    <property type="evidence" value="ECO:0007669"/>
    <property type="project" value="InterPro"/>
</dbReference>
<feature type="transmembrane region" description="Helical" evidence="9">
    <location>
        <begin position="189"/>
        <end position="214"/>
    </location>
</feature>
<dbReference type="KEGG" id="fcs:TRV642_2145"/>
<evidence type="ECO:0000256" key="5">
    <source>
        <dbReference type="ARBA" id="ARBA00022958"/>
    </source>
</evidence>
<dbReference type="InterPro" id="IPR004623">
    <property type="entry name" value="KdpA"/>
</dbReference>
<evidence type="ECO:0000313" key="12">
    <source>
        <dbReference type="Proteomes" id="UP000474567"/>
    </source>
</evidence>
<comment type="similarity">
    <text evidence="9">Belongs to the KdpA family.</text>
</comment>
<feature type="transmembrane region" description="Helical" evidence="9">
    <location>
        <begin position="439"/>
        <end position="463"/>
    </location>
</feature>
<feature type="transmembrane region" description="Helical" evidence="9">
    <location>
        <begin position="562"/>
        <end position="584"/>
    </location>
</feature>